<proteinExistence type="predicted"/>
<dbReference type="EMBL" id="JBAMMX010000007">
    <property type="protein sequence ID" value="KAK6936372.1"/>
    <property type="molecule type" value="Genomic_DNA"/>
</dbReference>
<evidence type="ECO:0000313" key="2">
    <source>
        <dbReference type="Proteomes" id="UP001370490"/>
    </source>
</evidence>
<evidence type="ECO:0000313" key="1">
    <source>
        <dbReference type="EMBL" id="KAK6936372.1"/>
    </source>
</evidence>
<name>A0AAN8VZK3_9MAGN</name>
<sequence length="66" mass="7381">MKAHDLAWISQMMKYAGNEFQDSKLSVNLVATVSANRVVVLLTVNKTAALPIRKTQLKDQLRPLIT</sequence>
<keyword evidence="2" id="KW-1185">Reference proteome</keyword>
<protein>
    <submittedName>
        <fullName evidence="1">Uncharacterized protein</fullName>
    </submittedName>
</protein>
<dbReference type="AlphaFoldDB" id="A0AAN8VZK3"/>
<reference evidence="1 2" key="1">
    <citation type="submission" date="2023-12" db="EMBL/GenBank/DDBJ databases">
        <title>A high-quality genome assembly for Dillenia turbinata (Dilleniales).</title>
        <authorList>
            <person name="Chanderbali A."/>
        </authorList>
    </citation>
    <scope>NUCLEOTIDE SEQUENCE [LARGE SCALE GENOMIC DNA]</scope>
    <source>
        <strain evidence="1">LSX21</strain>
        <tissue evidence="1">Leaf</tissue>
    </source>
</reference>
<gene>
    <name evidence="1" type="ORF">RJ641_033402</name>
</gene>
<accession>A0AAN8VZK3</accession>
<organism evidence="1 2">
    <name type="scientific">Dillenia turbinata</name>
    <dbReference type="NCBI Taxonomy" id="194707"/>
    <lineage>
        <taxon>Eukaryota</taxon>
        <taxon>Viridiplantae</taxon>
        <taxon>Streptophyta</taxon>
        <taxon>Embryophyta</taxon>
        <taxon>Tracheophyta</taxon>
        <taxon>Spermatophyta</taxon>
        <taxon>Magnoliopsida</taxon>
        <taxon>eudicotyledons</taxon>
        <taxon>Gunneridae</taxon>
        <taxon>Pentapetalae</taxon>
        <taxon>Dilleniales</taxon>
        <taxon>Dilleniaceae</taxon>
        <taxon>Dillenia</taxon>
    </lineage>
</organism>
<comment type="caution">
    <text evidence="1">The sequence shown here is derived from an EMBL/GenBank/DDBJ whole genome shotgun (WGS) entry which is preliminary data.</text>
</comment>
<dbReference type="Proteomes" id="UP001370490">
    <property type="component" value="Unassembled WGS sequence"/>
</dbReference>